<dbReference type="PANTHER" id="PTHR41521:SF4">
    <property type="entry name" value="BLR0684 PROTEIN"/>
    <property type="match status" value="1"/>
</dbReference>
<evidence type="ECO:0000259" key="1">
    <source>
        <dbReference type="Pfam" id="PF07045"/>
    </source>
</evidence>
<dbReference type="EMBL" id="CP007793">
    <property type="protein sequence ID" value="AIB12159.1"/>
    <property type="molecule type" value="Genomic_DNA"/>
</dbReference>
<organism evidence="2 4">
    <name type="scientific">Azospirillum argentinense</name>
    <dbReference type="NCBI Taxonomy" id="2970906"/>
    <lineage>
        <taxon>Bacteria</taxon>
        <taxon>Pseudomonadati</taxon>
        <taxon>Pseudomonadota</taxon>
        <taxon>Alphaproteobacteria</taxon>
        <taxon>Rhodospirillales</taxon>
        <taxon>Azospirillaceae</taxon>
        <taxon>Azospirillum</taxon>
    </lineage>
</organism>
<proteinExistence type="predicted"/>
<accession>A0A060DMU3</accession>
<dbReference type="Pfam" id="PF07045">
    <property type="entry name" value="DUF1330"/>
    <property type="match status" value="1"/>
</dbReference>
<dbReference type="AlphaFoldDB" id="A0A060DMU3"/>
<dbReference type="Proteomes" id="UP000236268">
    <property type="component" value="Unassembled WGS sequence"/>
</dbReference>
<evidence type="ECO:0000313" key="4">
    <source>
        <dbReference type="Proteomes" id="UP000027186"/>
    </source>
</evidence>
<dbReference type="Proteomes" id="UP000027186">
    <property type="component" value="Chromosome"/>
</dbReference>
<accession>A0A2K1FWT1</accession>
<dbReference type="OrthoDB" id="9806380at2"/>
<gene>
    <name evidence="2" type="ORF">ABAZ39_09120</name>
    <name evidence="3" type="ORF">C1S70_21750</name>
</gene>
<evidence type="ECO:0000313" key="5">
    <source>
        <dbReference type="Proteomes" id="UP000236268"/>
    </source>
</evidence>
<sequence>MPAYIIADVNVTNPAAYENYKKLTPNAVAKNGGRFIARGGQAEELEGGWQPNRVVILEFPDYATAKAFYDSPEYREAREVRKDAADFRMIVVDGA</sequence>
<dbReference type="SUPFAM" id="SSF54909">
    <property type="entry name" value="Dimeric alpha+beta barrel"/>
    <property type="match status" value="1"/>
</dbReference>
<dbReference type="EMBL" id="POWG01000025">
    <property type="protein sequence ID" value="PNQ96889.1"/>
    <property type="molecule type" value="Genomic_DNA"/>
</dbReference>
<dbReference type="PANTHER" id="PTHR41521">
    <property type="match status" value="1"/>
</dbReference>
<dbReference type="InterPro" id="IPR010753">
    <property type="entry name" value="DUF1330"/>
</dbReference>
<reference evidence="2 4" key="1">
    <citation type="journal article" date="2014" name="Genome Announc.">
        <title>Complete Genome Sequence of the Model Rhizosphere Strain Azospirillum brasilense Az39, Successfully Applied in Agriculture.</title>
        <authorList>
            <person name="Rivera D."/>
            <person name="Revale S."/>
            <person name="Molina R."/>
            <person name="Gualpa J."/>
            <person name="Puente M."/>
            <person name="Maroniche G."/>
            <person name="Paris G."/>
            <person name="Baker D."/>
            <person name="Clavijo B."/>
            <person name="McLay K."/>
            <person name="Spaepen S."/>
            <person name="Perticari A."/>
            <person name="Vazquez M."/>
            <person name="Wisniewski-Dye F."/>
            <person name="Watkins C."/>
            <person name="Martinez-Abarca F."/>
            <person name="Vanderleyden J."/>
            <person name="Cassan F."/>
        </authorList>
    </citation>
    <scope>NUCLEOTIDE SEQUENCE [LARGE SCALE GENOMIC DNA]</scope>
    <source>
        <strain evidence="2 4">Az39</strain>
    </source>
</reference>
<evidence type="ECO:0000313" key="3">
    <source>
        <dbReference type="EMBL" id="PNQ96889.1"/>
    </source>
</evidence>
<evidence type="ECO:0000313" key="2">
    <source>
        <dbReference type="EMBL" id="AIB12159.1"/>
    </source>
</evidence>
<feature type="domain" description="DUF1330" evidence="1">
    <location>
        <begin position="2"/>
        <end position="94"/>
    </location>
</feature>
<dbReference type="Gene3D" id="3.30.70.100">
    <property type="match status" value="1"/>
</dbReference>
<dbReference type="RefSeq" id="WP_038528644.1">
    <property type="nucleotide sequence ID" value="NZ_CP007793.1"/>
</dbReference>
<reference evidence="3 5" key="2">
    <citation type="submission" date="2018-01" db="EMBL/GenBank/DDBJ databases">
        <title>Whole genome sequence of Azospirillum brasilense REC3 isolated from strawberry roots.</title>
        <authorList>
            <person name="Fontana C.A."/>
            <person name="Salazar S.M."/>
            <person name="Bassi D."/>
            <person name="Puglisi E."/>
            <person name="Lovaisa N.C."/>
            <person name="Toffoli L.M."/>
            <person name="Pedraza R."/>
            <person name="Cocconcelli P.S."/>
        </authorList>
    </citation>
    <scope>NUCLEOTIDE SEQUENCE [LARGE SCALE GENOMIC DNA]</scope>
    <source>
        <strain evidence="3 5">REC3</strain>
    </source>
</reference>
<name>A0A060DMU3_9PROT</name>
<dbReference type="KEGG" id="abq:ABAZ39_09120"/>
<protein>
    <submittedName>
        <fullName evidence="3">DUF1330 domain-containing protein</fullName>
    </submittedName>
</protein>
<dbReference type="InterPro" id="IPR011008">
    <property type="entry name" value="Dimeric_a/b-barrel"/>
</dbReference>